<organism evidence="2 3">
    <name type="scientific">Circinella minor</name>
    <dbReference type="NCBI Taxonomy" id="1195481"/>
    <lineage>
        <taxon>Eukaryota</taxon>
        <taxon>Fungi</taxon>
        <taxon>Fungi incertae sedis</taxon>
        <taxon>Mucoromycota</taxon>
        <taxon>Mucoromycotina</taxon>
        <taxon>Mucoromycetes</taxon>
        <taxon>Mucorales</taxon>
        <taxon>Lichtheimiaceae</taxon>
        <taxon>Circinella</taxon>
    </lineage>
</organism>
<protein>
    <submittedName>
        <fullName evidence="2">Uncharacterized protein</fullName>
    </submittedName>
</protein>
<comment type="caution">
    <text evidence="2">The sequence shown here is derived from an EMBL/GenBank/DDBJ whole genome shotgun (WGS) entry which is preliminary data.</text>
</comment>
<accession>A0A8H7S5J0</accession>
<evidence type="ECO:0000313" key="2">
    <source>
        <dbReference type="EMBL" id="KAG2221956.1"/>
    </source>
</evidence>
<dbReference type="AlphaFoldDB" id="A0A8H7S5J0"/>
<dbReference type="Proteomes" id="UP000646827">
    <property type="component" value="Unassembled WGS sequence"/>
</dbReference>
<feature type="signal peptide" evidence="1">
    <location>
        <begin position="1"/>
        <end position="27"/>
    </location>
</feature>
<reference evidence="2 3" key="1">
    <citation type="submission" date="2020-12" db="EMBL/GenBank/DDBJ databases">
        <title>Metabolic potential, ecology and presence of endohyphal bacteria is reflected in genomic diversity of Mucoromycotina.</title>
        <authorList>
            <person name="Muszewska A."/>
            <person name="Okrasinska A."/>
            <person name="Steczkiewicz K."/>
            <person name="Drgas O."/>
            <person name="Orlowska M."/>
            <person name="Perlinska-Lenart U."/>
            <person name="Aleksandrzak-Piekarczyk T."/>
            <person name="Szatraj K."/>
            <person name="Zielenkiewicz U."/>
            <person name="Pilsyk S."/>
            <person name="Malc E."/>
            <person name="Mieczkowski P."/>
            <person name="Kruszewska J.S."/>
            <person name="Biernat P."/>
            <person name="Pawlowska J."/>
        </authorList>
    </citation>
    <scope>NUCLEOTIDE SEQUENCE [LARGE SCALE GENOMIC DNA]</scope>
    <source>
        <strain evidence="2 3">CBS 142.35</strain>
    </source>
</reference>
<feature type="chain" id="PRO_5034126597" evidence="1">
    <location>
        <begin position="28"/>
        <end position="483"/>
    </location>
</feature>
<evidence type="ECO:0000313" key="3">
    <source>
        <dbReference type="Proteomes" id="UP000646827"/>
    </source>
</evidence>
<dbReference type="OrthoDB" id="2378832at2759"/>
<gene>
    <name evidence="2" type="ORF">INT45_010480</name>
</gene>
<name>A0A8H7S5J0_9FUNG</name>
<dbReference type="EMBL" id="JAEPRB010000095">
    <property type="protein sequence ID" value="KAG2221956.1"/>
    <property type="molecule type" value="Genomic_DNA"/>
</dbReference>
<sequence>MILPRKCLLLAILVATCLLVFVSTASARLVTDDIASWTKEQYYDFLDKYGIPYKENDPSITDTVNYYKNAAAANAEIFGSKIDHIMSGLKIKLEQQKALSDENTEALIDTVQHRLRQLELQGQLSRDRIAQSMNAVKHDLIKKKVVTESQWREISNDLSSSFTENKPWYQRVFTARKDDAASSLNRWLQSVQNRLLQSTGLNQNQAEAVIQQLRGSMESTRDVFKLGDKHWRHQFKHDLKHKQKQLGMTQDQITNVMRSIEQDVNGYKLFAIDYIGDKADQSQQWAEDVTQKIKDSGYDTMDYLYDWWATACGKIRYYLTPVLGDPVDPYEDHSAYATIRAAVGSVTDDWKTSSAKAHKSQQEQYVHATDSISSVKARATDAATSWRDSFAHFWREQEKEAYRQMGYTEAQINWIQSYLSRAFSDHQSLTKANVDHALDNIKNYLTKSQTQTQAQTQHNIDRIALLLETWKAKYYKHKAENCC</sequence>
<keyword evidence="3" id="KW-1185">Reference proteome</keyword>
<keyword evidence="1" id="KW-0732">Signal</keyword>
<evidence type="ECO:0000256" key="1">
    <source>
        <dbReference type="SAM" id="SignalP"/>
    </source>
</evidence>
<proteinExistence type="predicted"/>